<organism evidence="1 2">
    <name type="scientific">Pochonia chlamydosporia 170</name>
    <dbReference type="NCBI Taxonomy" id="1380566"/>
    <lineage>
        <taxon>Eukaryota</taxon>
        <taxon>Fungi</taxon>
        <taxon>Dikarya</taxon>
        <taxon>Ascomycota</taxon>
        <taxon>Pezizomycotina</taxon>
        <taxon>Sordariomycetes</taxon>
        <taxon>Hypocreomycetidae</taxon>
        <taxon>Hypocreales</taxon>
        <taxon>Clavicipitaceae</taxon>
        <taxon>Pochonia</taxon>
    </lineage>
</organism>
<evidence type="ECO:0000313" key="1">
    <source>
        <dbReference type="EMBL" id="OAQ74040.1"/>
    </source>
</evidence>
<keyword evidence="2" id="KW-1185">Reference proteome</keyword>
<dbReference type="Proteomes" id="UP000078397">
    <property type="component" value="Unassembled WGS sequence"/>
</dbReference>
<dbReference type="EMBL" id="LSBJ02000001">
    <property type="protein sequence ID" value="OAQ74040.1"/>
    <property type="molecule type" value="Genomic_DNA"/>
</dbReference>
<dbReference type="AlphaFoldDB" id="A0A179G969"/>
<sequence>MRIPELQCKPARLIATQRVCTWPADRRIRDVEFHLKRRNRQGPGDSTGLAPQAGGAAAIDDTLELETEPMLELTSHVCSRLWRTIEGLSHRQMPARCDK</sequence>
<comment type="caution">
    <text evidence="1">The sequence shown here is derived from an EMBL/GenBank/DDBJ whole genome shotgun (WGS) entry which is preliminary data.</text>
</comment>
<name>A0A179G969_METCM</name>
<gene>
    <name evidence="1" type="ORF">VFPPC_01626</name>
</gene>
<dbReference type="KEGG" id="pchm:VFPPC_01626"/>
<proteinExistence type="predicted"/>
<dbReference type="GeneID" id="28845413"/>
<reference evidence="1 2" key="1">
    <citation type="journal article" date="2016" name="PLoS Pathog.">
        <title>Biosynthesis of antibiotic leucinostatins in bio-control fungus Purpureocillium lilacinum and their inhibition on phytophthora revealed by genome mining.</title>
        <authorList>
            <person name="Wang G."/>
            <person name="Liu Z."/>
            <person name="Lin R."/>
            <person name="Li E."/>
            <person name="Mao Z."/>
            <person name="Ling J."/>
            <person name="Yang Y."/>
            <person name="Yin W.B."/>
            <person name="Xie B."/>
        </authorList>
    </citation>
    <scope>NUCLEOTIDE SEQUENCE [LARGE SCALE GENOMIC DNA]</scope>
    <source>
        <strain evidence="1">170</strain>
    </source>
</reference>
<accession>A0A179G969</accession>
<protein>
    <submittedName>
        <fullName evidence="1">Uncharacterized protein</fullName>
    </submittedName>
</protein>
<dbReference type="RefSeq" id="XP_018150123.1">
    <property type="nucleotide sequence ID" value="XM_018281419.1"/>
</dbReference>
<evidence type="ECO:0000313" key="2">
    <source>
        <dbReference type="Proteomes" id="UP000078397"/>
    </source>
</evidence>